<reference evidence="3 4" key="1">
    <citation type="journal article" date="2008" name="Nature">
        <title>The Trichoplax genome and the nature of placozoans.</title>
        <authorList>
            <person name="Srivastava M."/>
            <person name="Begovic E."/>
            <person name="Chapman J."/>
            <person name="Putnam N.H."/>
            <person name="Hellsten U."/>
            <person name="Kawashima T."/>
            <person name="Kuo A."/>
            <person name="Mitros T."/>
            <person name="Salamov A."/>
            <person name="Carpenter M.L."/>
            <person name="Signorovitch A.Y."/>
            <person name="Moreno M.A."/>
            <person name="Kamm K."/>
            <person name="Grimwood J."/>
            <person name="Schmutz J."/>
            <person name="Shapiro H."/>
            <person name="Grigoriev I.V."/>
            <person name="Buss L.W."/>
            <person name="Schierwater B."/>
            <person name="Dellaporta S.L."/>
            <person name="Rokhsar D.S."/>
        </authorList>
    </citation>
    <scope>NUCLEOTIDE SEQUENCE [LARGE SCALE GENOMIC DNA]</scope>
    <source>
        <strain evidence="3 4">Grell-BS-1999</strain>
    </source>
</reference>
<organism evidence="3 4">
    <name type="scientific">Trichoplax adhaerens</name>
    <name type="common">Trichoplax reptans</name>
    <dbReference type="NCBI Taxonomy" id="10228"/>
    <lineage>
        <taxon>Eukaryota</taxon>
        <taxon>Metazoa</taxon>
        <taxon>Placozoa</taxon>
        <taxon>Uniplacotomia</taxon>
        <taxon>Trichoplacea</taxon>
        <taxon>Trichoplacidae</taxon>
        <taxon>Trichoplax</taxon>
    </lineage>
</organism>
<dbReference type="PANTHER" id="PTHR24366:SF96">
    <property type="entry name" value="LEUCINE RICH REPEAT CONTAINING 53"/>
    <property type="match status" value="1"/>
</dbReference>
<dbReference type="GeneID" id="6759675"/>
<dbReference type="PROSITE" id="PS51450">
    <property type="entry name" value="LRR"/>
    <property type="match status" value="1"/>
</dbReference>
<keyword evidence="2" id="KW-0677">Repeat</keyword>
<dbReference type="Proteomes" id="UP000009022">
    <property type="component" value="Unassembled WGS sequence"/>
</dbReference>
<dbReference type="SMART" id="SM00369">
    <property type="entry name" value="LRR_TYP"/>
    <property type="match status" value="3"/>
</dbReference>
<dbReference type="RefSeq" id="XP_002118461.1">
    <property type="nucleotide sequence ID" value="XM_002118425.1"/>
</dbReference>
<dbReference type="EMBL" id="DS985320">
    <property type="protein sequence ID" value="EDV19053.1"/>
    <property type="molecule type" value="Genomic_DNA"/>
</dbReference>
<dbReference type="STRING" id="10228.B3SDZ2"/>
<dbReference type="PANTHER" id="PTHR24366">
    <property type="entry name" value="IG(IMMUNOGLOBULIN) AND LRR(LEUCINE RICH REPEAT) DOMAINS"/>
    <property type="match status" value="1"/>
</dbReference>
<dbReference type="PhylomeDB" id="B3SDZ2"/>
<dbReference type="SUPFAM" id="SSF52058">
    <property type="entry name" value="L domain-like"/>
    <property type="match status" value="1"/>
</dbReference>
<evidence type="ECO:0000313" key="3">
    <source>
        <dbReference type="EMBL" id="EDV19053.1"/>
    </source>
</evidence>
<evidence type="ECO:0000313" key="4">
    <source>
        <dbReference type="Proteomes" id="UP000009022"/>
    </source>
</evidence>
<proteinExistence type="predicted"/>
<dbReference type="AlphaFoldDB" id="B3SDZ2"/>
<protein>
    <submittedName>
        <fullName evidence="3">Uncharacterized protein</fullName>
    </submittedName>
</protein>
<dbReference type="InterPro" id="IPR001611">
    <property type="entry name" value="Leu-rich_rpt"/>
</dbReference>
<evidence type="ECO:0000256" key="1">
    <source>
        <dbReference type="ARBA" id="ARBA00022614"/>
    </source>
</evidence>
<dbReference type="Pfam" id="PF13855">
    <property type="entry name" value="LRR_8"/>
    <property type="match status" value="2"/>
</dbReference>
<name>B3SDZ2_TRIAD</name>
<dbReference type="InterPro" id="IPR003591">
    <property type="entry name" value="Leu-rich_rpt_typical-subtyp"/>
</dbReference>
<dbReference type="InterPro" id="IPR032675">
    <property type="entry name" value="LRR_dom_sf"/>
</dbReference>
<dbReference type="KEGG" id="tad:TRIADDRAFT_62495"/>
<dbReference type="CTD" id="6759675"/>
<gene>
    <name evidence="3" type="ORF">TRIADDRAFT_62495</name>
</gene>
<sequence length="205" mass="23216">MASNHISVIHPEAFSSSTLVAFIDIAGCGIKKIKASLFKNLNQLTNLNIDNNEIEVINNESFLGLSYLKNLHLSGNNLRMKDISSIEFKGRILFVKKQHNYFAIDALTSKLVDKLLRMQITTIDNLLNRNYSLPRKLAVNKFPEIIFQKFPAIDTFILNLSNNRIYSGSVLNFANLTALQSMKLNNNKIKIIADDAFKSLNLERL</sequence>
<keyword evidence="4" id="KW-1185">Reference proteome</keyword>
<dbReference type="HOGENOM" id="CLU_1339110_0_0_1"/>
<accession>B3SDZ2</accession>
<dbReference type="Gene3D" id="3.80.10.10">
    <property type="entry name" value="Ribonuclease Inhibitor"/>
    <property type="match status" value="2"/>
</dbReference>
<evidence type="ECO:0000256" key="2">
    <source>
        <dbReference type="ARBA" id="ARBA00022737"/>
    </source>
</evidence>
<dbReference type="InParanoid" id="B3SDZ2"/>
<keyword evidence="1" id="KW-0433">Leucine-rich repeat</keyword>